<evidence type="ECO:0000313" key="2">
    <source>
        <dbReference type="EMBL" id="RKE88657.1"/>
    </source>
</evidence>
<dbReference type="Proteomes" id="UP000283568">
    <property type="component" value="Unassembled WGS sequence"/>
</dbReference>
<evidence type="ECO:0000313" key="3">
    <source>
        <dbReference type="Proteomes" id="UP000225605"/>
    </source>
</evidence>
<keyword evidence="1" id="KW-0808">Transferase</keyword>
<dbReference type="RefSeq" id="WP_099131700.1">
    <property type="nucleotide sequence ID" value="NZ_CAWNOJ010000053.1"/>
</dbReference>
<dbReference type="AlphaFoldDB" id="A0A2D0IVX5"/>
<dbReference type="OrthoDB" id="6683604at2"/>
<evidence type="ECO:0000313" key="4">
    <source>
        <dbReference type="Proteomes" id="UP000283568"/>
    </source>
</evidence>
<protein>
    <submittedName>
        <fullName evidence="1">Sulfurtransferase</fullName>
    </submittedName>
</protein>
<organism evidence="1 3">
    <name type="scientific">Xenorhabdus ehlersii</name>
    <dbReference type="NCBI Taxonomy" id="290111"/>
    <lineage>
        <taxon>Bacteria</taxon>
        <taxon>Pseudomonadati</taxon>
        <taxon>Pseudomonadota</taxon>
        <taxon>Gammaproteobacteria</taxon>
        <taxon>Enterobacterales</taxon>
        <taxon>Morganellaceae</taxon>
        <taxon>Xenorhabdus</taxon>
    </lineage>
</organism>
<keyword evidence="4" id="KW-1185">Reference proteome</keyword>
<reference evidence="1 3" key="1">
    <citation type="journal article" date="2017" name="Nat. Microbiol.">
        <title>Natural product diversity associated with the nematode symbionts Photorhabdus and Xenorhabdus.</title>
        <authorList>
            <person name="Tobias N.J."/>
            <person name="Wolff H."/>
            <person name="Djahanschiri B."/>
            <person name="Grundmann F."/>
            <person name="Kronenwerth M."/>
            <person name="Shi Y.M."/>
            <person name="Simonyi S."/>
            <person name="Grun P."/>
            <person name="Shapiro-Ilan D."/>
            <person name="Pidot S.J."/>
            <person name="Stinear T.P."/>
            <person name="Ebersberger I."/>
            <person name="Bode H.B."/>
        </authorList>
    </citation>
    <scope>NUCLEOTIDE SEQUENCE [LARGE SCALE GENOMIC DNA]</scope>
    <source>
        <strain evidence="1 3">DSM 16337</strain>
    </source>
</reference>
<comment type="caution">
    <text evidence="1">The sequence shown here is derived from an EMBL/GenBank/DDBJ whole genome shotgun (WGS) entry which is preliminary data.</text>
</comment>
<evidence type="ECO:0000313" key="1">
    <source>
        <dbReference type="EMBL" id="PHM26091.1"/>
    </source>
</evidence>
<reference evidence="2 4" key="2">
    <citation type="submission" date="2018-09" db="EMBL/GenBank/DDBJ databases">
        <title>Genomic Encyclopedia of Archaeal and Bacterial Type Strains, Phase II (KMG-II): from individual species to whole genera.</title>
        <authorList>
            <person name="Goeker M."/>
        </authorList>
    </citation>
    <scope>NUCLEOTIDE SEQUENCE [LARGE SCALE GENOMIC DNA]</scope>
    <source>
        <strain evidence="2 4">DSM 16337</strain>
    </source>
</reference>
<gene>
    <name evidence="2" type="ORF">BDE27_3301</name>
    <name evidence="1" type="ORF">Xehl_01154</name>
</gene>
<name>A0A2D0IVX5_9GAMM</name>
<proteinExistence type="predicted"/>
<accession>A0A2D0IVX5</accession>
<dbReference type="EMBL" id="NIBT01000004">
    <property type="protein sequence ID" value="PHM26091.1"/>
    <property type="molecule type" value="Genomic_DNA"/>
</dbReference>
<sequence length="196" mass="20667">MPIINGNDLASLKNNIDAANQQAENANKNANNRVPNSRKINGKQLTSDVTLNAGDVGALSTLGGTLTNNGNVLELKNTVTSSLYIQGTDQNGNPRWRVGSPGVSDMLTVHNVIGDTYVYIGNNGDVKINNNPIITGVRLGEMISTSVPAAQVTVLPDGHVVVGITKNSAGSVSHVPSRPIQYLIAGQWRNVEVFNG</sequence>
<dbReference type="Gene3D" id="6.20.80.10">
    <property type="match status" value="1"/>
</dbReference>
<dbReference type="EMBL" id="RAQI01000005">
    <property type="protein sequence ID" value="RKE88657.1"/>
    <property type="molecule type" value="Genomic_DNA"/>
</dbReference>
<dbReference type="Proteomes" id="UP000225605">
    <property type="component" value="Unassembled WGS sequence"/>
</dbReference>
<dbReference type="GO" id="GO:0016740">
    <property type="term" value="F:transferase activity"/>
    <property type="evidence" value="ECO:0007669"/>
    <property type="project" value="UniProtKB-KW"/>
</dbReference>